<dbReference type="Proteomes" id="UP000319771">
    <property type="component" value="Unassembled WGS sequence"/>
</dbReference>
<comment type="caution">
    <text evidence="2">The sequence shown here is derived from an EMBL/GenBank/DDBJ whole genome shotgun (WGS) entry which is preliminary data.</text>
</comment>
<reference evidence="2 3" key="1">
    <citation type="journal article" date="2019" name="Nat. Microbiol.">
        <title>Mediterranean grassland soil C-N compound turnover is dependent on rainfall and depth, and is mediated by genomically divergent microorganisms.</title>
        <authorList>
            <person name="Diamond S."/>
            <person name="Andeer P.F."/>
            <person name="Li Z."/>
            <person name="Crits-Christoph A."/>
            <person name="Burstein D."/>
            <person name="Anantharaman K."/>
            <person name="Lane K.R."/>
            <person name="Thomas B.C."/>
            <person name="Pan C."/>
            <person name="Northen T.R."/>
            <person name="Banfield J.F."/>
        </authorList>
    </citation>
    <scope>NUCLEOTIDE SEQUENCE [LARGE SCALE GENOMIC DNA]</scope>
    <source>
        <strain evidence="2">WS_11</strain>
    </source>
</reference>
<organism evidence="2 3">
    <name type="scientific">Eiseniibacteriota bacterium</name>
    <dbReference type="NCBI Taxonomy" id="2212470"/>
    <lineage>
        <taxon>Bacteria</taxon>
        <taxon>Candidatus Eiseniibacteriota</taxon>
    </lineage>
</organism>
<protein>
    <submittedName>
        <fullName evidence="2">CoA transferase</fullName>
    </submittedName>
</protein>
<dbReference type="GO" id="GO:0008410">
    <property type="term" value="F:CoA-transferase activity"/>
    <property type="evidence" value="ECO:0007669"/>
    <property type="project" value="TreeGrafter"/>
</dbReference>
<proteinExistence type="predicted"/>
<evidence type="ECO:0000313" key="3">
    <source>
        <dbReference type="Proteomes" id="UP000319771"/>
    </source>
</evidence>
<evidence type="ECO:0000256" key="1">
    <source>
        <dbReference type="ARBA" id="ARBA00022679"/>
    </source>
</evidence>
<dbReference type="EMBL" id="VBPB01000375">
    <property type="protein sequence ID" value="TMQ68799.1"/>
    <property type="molecule type" value="Genomic_DNA"/>
</dbReference>
<gene>
    <name evidence="2" type="ORF">E6K81_16335</name>
</gene>
<dbReference type="AlphaFoldDB" id="A0A538TZ53"/>
<dbReference type="Pfam" id="PF02515">
    <property type="entry name" value="CoA_transf_3"/>
    <property type="match status" value="1"/>
</dbReference>
<name>A0A538TZ53_UNCEI</name>
<dbReference type="Gene3D" id="3.40.50.10540">
    <property type="entry name" value="Crotonobetainyl-coa:carnitine coa-transferase, domain 1"/>
    <property type="match status" value="1"/>
</dbReference>
<dbReference type="InterPro" id="IPR003673">
    <property type="entry name" value="CoA-Trfase_fam_III"/>
</dbReference>
<dbReference type="PANTHER" id="PTHR48207:SF3">
    <property type="entry name" value="SUCCINATE--HYDROXYMETHYLGLUTARATE COA-TRANSFERASE"/>
    <property type="match status" value="1"/>
</dbReference>
<dbReference type="InterPro" id="IPR050483">
    <property type="entry name" value="CoA-transferase_III_domain"/>
</dbReference>
<sequence length="216" mass="23503">MPRALEHIRVLDLTRVLAGPWATQNLADLGAEVIKVERPRTGDETRAWGPPWLKDRDGRETQEAAYYLSVNRGKKSITVDLAKPAGQQLIRGLAARSDVLVENFKVGDLARYGLGYEDLRGENPRLVYCSITGFGQSGPYAQRPGYDFLFQGLGGLMSITGERDDRGGGPQKVGIAVTDVLGGMYASLAITAALAWRERSGVGQWIDLSLLDTIVA</sequence>
<dbReference type="SUPFAM" id="SSF89796">
    <property type="entry name" value="CoA-transferase family III (CaiB/BaiF)"/>
    <property type="match status" value="1"/>
</dbReference>
<keyword evidence="1 2" id="KW-0808">Transferase</keyword>
<feature type="non-terminal residue" evidence="2">
    <location>
        <position position="216"/>
    </location>
</feature>
<dbReference type="PANTHER" id="PTHR48207">
    <property type="entry name" value="SUCCINATE--HYDROXYMETHYLGLUTARATE COA-TRANSFERASE"/>
    <property type="match status" value="1"/>
</dbReference>
<evidence type="ECO:0000313" key="2">
    <source>
        <dbReference type="EMBL" id="TMQ68799.1"/>
    </source>
</evidence>
<accession>A0A538TZ53</accession>
<dbReference type="InterPro" id="IPR023606">
    <property type="entry name" value="CoA-Trfase_III_dom_1_sf"/>
</dbReference>